<sequence>MIWAAIVLSVVIKVVATQECANGHWEDCGTACPHTCESRTHPNELCPAVCVAGCVCDTGYVLHNGECIHKNDCPACPANSHWSECGSMCPQICGEIQGVCAALCVPACVCDDGYVQHYGACINPERCPGGI</sequence>
<dbReference type="Proteomes" id="UP000515135">
    <property type="component" value="Unplaced"/>
</dbReference>
<dbReference type="SUPFAM" id="SSF57567">
    <property type="entry name" value="Serine protease inhibitors"/>
    <property type="match status" value="2"/>
</dbReference>
<evidence type="ECO:0000313" key="5">
    <source>
        <dbReference type="Proteomes" id="UP000515135"/>
    </source>
</evidence>
<accession>A0A6P5ADC4</accession>
<feature type="domain" description="TIL" evidence="4">
    <location>
        <begin position="21"/>
        <end position="73"/>
    </location>
</feature>
<dbReference type="InterPro" id="IPR002919">
    <property type="entry name" value="TIL_dom"/>
</dbReference>
<evidence type="ECO:0000256" key="3">
    <source>
        <dbReference type="SAM" id="SignalP"/>
    </source>
</evidence>
<keyword evidence="1" id="KW-0646">Protease inhibitor</keyword>
<dbReference type="RefSeq" id="XP_019639761.1">
    <property type="nucleotide sequence ID" value="XM_019784202.1"/>
</dbReference>
<dbReference type="GeneID" id="109481622"/>
<keyword evidence="2" id="KW-1015">Disulfide bond</keyword>
<proteinExistence type="predicted"/>
<protein>
    <submittedName>
        <fullName evidence="6">Cysteine-rich venom protein 6-like</fullName>
    </submittedName>
</protein>
<keyword evidence="3" id="KW-0732">Signal</keyword>
<dbReference type="AlphaFoldDB" id="A0A6P5ADC4"/>
<evidence type="ECO:0000313" key="6">
    <source>
        <dbReference type="RefSeq" id="XP_019639761.1"/>
    </source>
</evidence>
<evidence type="ECO:0000256" key="1">
    <source>
        <dbReference type="ARBA" id="ARBA00022690"/>
    </source>
</evidence>
<dbReference type="CDD" id="cd19941">
    <property type="entry name" value="TIL"/>
    <property type="match status" value="2"/>
</dbReference>
<dbReference type="FunFam" id="2.10.25.10:FF:000055">
    <property type="entry name" value="alpha-tectorin isoform X1"/>
    <property type="match status" value="1"/>
</dbReference>
<dbReference type="PANTHER" id="PTHR23259">
    <property type="entry name" value="RIDDLE"/>
    <property type="match status" value="1"/>
</dbReference>
<dbReference type="Gene3D" id="2.10.25.10">
    <property type="entry name" value="Laminin"/>
    <property type="match status" value="2"/>
</dbReference>
<name>A0A6P5ADC4_BRABE</name>
<gene>
    <name evidence="6" type="primary">LOC109481622</name>
</gene>
<organism evidence="5 6">
    <name type="scientific">Branchiostoma belcheri</name>
    <name type="common">Amphioxus</name>
    <dbReference type="NCBI Taxonomy" id="7741"/>
    <lineage>
        <taxon>Eukaryota</taxon>
        <taxon>Metazoa</taxon>
        <taxon>Chordata</taxon>
        <taxon>Cephalochordata</taxon>
        <taxon>Leptocardii</taxon>
        <taxon>Amphioxiformes</taxon>
        <taxon>Branchiostomatidae</taxon>
        <taxon>Branchiostoma</taxon>
    </lineage>
</organism>
<feature type="chain" id="PRO_5028174771" evidence="3">
    <location>
        <begin position="17"/>
        <end position="131"/>
    </location>
</feature>
<dbReference type="Pfam" id="PF01826">
    <property type="entry name" value="TIL"/>
    <property type="match status" value="2"/>
</dbReference>
<feature type="signal peptide" evidence="3">
    <location>
        <begin position="1"/>
        <end position="16"/>
    </location>
</feature>
<keyword evidence="5" id="KW-1185">Reference proteome</keyword>
<dbReference type="InterPro" id="IPR036084">
    <property type="entry name" value="Ser_inhib-like_sf"/>
</dbReference>
<dbReference type="InterPro" id="IPR051368">
    <property type="entry name" value="SerProtInhib-TIL_Domain"/>
</dbReference>
<dbReference type="GO" id="GO:0030414">
    <property type="term" value="F:peptidase inhibitor activity"/>
    <property type="evidence" value="ECO:0007669"/>
    <property type="project" value="UniProtKB-KW"/>
</dbReference>
<dbReference type="OrthoDB" id="6236007at2759"/>
<dbReference type="PANTHER" id="PTHR23259:SF70">
    <property type="entry name" value="ACCESSORY GLAND PROTEIN ACP62F-RELATED"/>
    <property type="match status" value="1"/>
</dbReference>
<feature type="domain" description="TIL" evidence="4">
    <location>
        <begin position="76"/>
        <end position="127"/>
    </location>
</feature>
<dbReference type="KEGG" id="bbel:109481622"/>
<evidence type="ECO:0000256" key="2">
    <source>
        <dbReference type="ARBA" id="ARBA00023157"/>
    </source>
</evidence>
<evidence type="ECO:0000259" key="4">
    <source>
        <dbReference type="Pfam" id="PF01826"/>
    </source>
</evidence>
<reference evidence="6" key="1">
    <citation type="submission" date="2025-08" db="UniProtKB">
        <authorList>
            <consortium name="RefSeq"/>
        </authorList>
    </citation>
    <scope>IDENTIFICATION</scope>
    <source>
        <tissue evidence="6">Gonad</tissue>
    </source>
</reference>